<dbReference type="Gene3D" id="2.60.40.1080">
    <property type="match status" value="1"/>
</dbReference>
<feature type="domain" description="DUF1549" evidence="2">
    <location>
        <begin position="249"/>
        <end position="431"/>
    </location>
</feature>
<dbReference type="Proteomes" id="UP000321353">
    <property type="component" value="Chromosome"/>
</dbReference>
<keyword evidence="1" id="KW-0732">Signal</keyword>
<evidence type="ECO:0000313" key="5">
    <source>
        <dbReference type="Proteomes" id="UP000321353"/>
    </source>
</evidence>
<evidence type="ECO:0000256" key="1">
    <source>
        <dbReference type="SAM" id="SignalP"/>
    </source>
</evidence>
<dbReference type="KEGG" id="smam:Mal15_33610"/>
<accession>A0A5B9MJZ3</accession>
<evidence type="ECO:0000259" key="3">
    <source>
        <dbReference type="Pfam" id="PF07587"/>
    </source>
</evidence>
<gene>
    <name evidence="4" type="ORF">Mal15_33610</name>
</gene>
<sequence length="739" mass="81689" precursor="true">MSRMCCLSMLLIMIAGQARFGRAADDAGATVGSQPAIDFDTQIVPVLTRFGCNAGACHGAAIGRGGFSLSLFGSRPADDHIAIAQELEGRRVNLHTPSQSVLLRKATESIEHGGGERFDDSSPAYAMLKQWVAQGGKRLQLRRLTELHVTPSNALLQDVGDSVTVVVIARFDDGSQQDVTSMTSLSCDDPESVSIDRASNRLTVHRRGEHLVIARYLNRVHAIGLGVPLGSNEIDSVTESADGNEGTLVDRFIDQKLQQLRLPASPQADDHEFARRVWLDLTGHLPPVAQLDAFVADRSKDKRGRLIDRLLETDQFAAYWALKWANLLGIDSKSLQREGSKAYHEWLVESFGQDRPWNESALAMLTASGDGYVDGSVNFLRSGNGPDALAELATRVMMGVRLRCANCHDHPLDRWTQDDYHGLAAIFAKLDRGRFVQTSQRGEVTHPLTGQPATARIPGTRDLVSGEDGRVAFARWVTDPSNEYFARAAVNRIWAQLMGRGLIDPVDDIRATNPASHPELLDALARQFAENRFRFRAVIRLICNSQAYGRTSQTTPENVADSVYYSHFISRGLEAEVVADLIGDVTGVDIQYGTEESRDAIRLTDNRIMSETLDVLGRCDREAACESPPLGSGSLSQVLHFLNGDLLNRRLDASQGNLTRWLQSETDDFKLIETLYKHTLSRPPTESERVFWSRQVESATEAASTTEAGSRWRDAESRRAFFADVFWGLLTSETFRTNH</sequence>
<dbReference type="AlphaFoldDB" id="A0A5B9MJZ3"/>
<proteinExistence type="predicted"/>
<keyword evidence="5" id="KW-1185">Reference proteome</keyword>
<dbReference type="InterPro" id="IPR011444">
    <property type="entry name" value="DUF1549"/>
</dbReference>
<organism evidence="4 5">
    <name type="scientific">Stieleria maiorica</name>
    <dbReference type="NCBI Taxonomy" id="2795974"/>
    <lineage>
        <taxon>Bacteria</taxon>
        <taxon>Pseudomonadati</taxon>
        <taxon>Planctomycetota</taxon>
        <taxon>Planctomycetia</taxon>
        <taxon>Pirellulales</taxon>
        <taxon>Pirellulaceae</taxon>
        <taxon>Stieleria</taxon>
    </lineage>
</organism>
<dbReference type="Pfam" id="PF07587">
    <property type="entry name" value="PSD1"/>
    <property type="match status" value="1"/>
</dbReference>
<evidence type="ECO:0008006" key="6">
    <source>
        <dbReference type="Google" id="ProtNLM"/>
    </source>
</evidence>
<evidence type="ECO:0000259" key="2">
    <source>
        <dbReference type="Pfam" id="PF07583"/>
    </source>
</evidence>
<dbReference type="Pfam" id="PF07583">
    <property type="entry name" value="PSCyt2"/>
    <property type="match status" value="1"/>
</dbReference>
<dbReference type="InterPro" id="IPR022655">
    <property type="entry name" value="DUF1553"/>
</dbReference>
<protein>
    <recommendedName>
        <fullName evidence="6">Planctomycete cytochrome C</fullName>
    </recommendedName>
</protein>
<dbReference type="PANTHER" id="PTHR35889">
    <property type="entry name" value="CYCLOINULO-OLIGOSACCHARIDE FRUCTANOTRANSFERASE-RELATED"/>
    <property type="match status" value="1"/>
</dbReference>
<feature type="signal peptide" evidence="1">
    <location>
        <begin position="1"/>
        <end position="23"/>
    </location>
</feature>
<feature type="domain" description="DUF1553" evidence="3">
    <location>
        <begin position="469"/>
        <end position="689"/>
    </location>
</feature>
<feature type="chain" id="PRO_5023053215" description="Planctomycete cytochrome C" evidence="1">
    <location>
        <begin position="24"/>
        <end position="739"/>
    </location>
</feature>
<reference evidence="4 5" key="1">
    <citation type="submission" date="2019-02" db="EMBL/GenBank/DDBJ databases">
        <title>Planctomycetal bacteria perform biofilm scaping via a novel small molecule.</title>
        <authorList>
            <person name="Jeske O."/>
            <person name="Boedeker C."/>
            <person name="Wiegand S."/>
            <person name="Breitling P."/>
            <person name="Kallscheuer N."/>
            <person name="Jogler M."/>
            <person name="Rohde M."/>
            <person name="Petersen J."/>
            <person name="Medema M.H."/>
            <person name="Surup F."/>
            <person name="Jogler C."/>
        </authorList>
    </citation>
    <scope>NUCLEOTIDE SEQUENCE [LARGE SCALE GENOMIC DNA]</scope>
    <source>
        <strain evidence="4 5">Mal15</strain>
    </source>
</reference>
<dbReference type="EMBL" id="CP036264">
    <property type="protein sequence ID" value="QEF99297.1"/>
    <property type="molecule type" value="Genomic_DNA"/>
</dbReference>
<dbReference type="PANTHER" id="PTHR35889:SF3">
    <property type="entry name" value="F-BOX DOMAIN-CONTAINING PROTEIN"/>
    <property type="match status" value="1"/>
</dbReference>
<evidence type="ECO:0000313" key="4">
    <source>
        <dbReference type="EMBL" id="QEF99297.1"/>
    </source>
</evidence>
<name>A0A5B9MJZ3_9BACT</name>